<evidence type="ECO:0000259" key="4">
    <source>
        <dbReference type="SMART" id="SM00835"/>
    </source>
</evidence>
<dbReference type="InterPro" id="IPR006045">
    <property type="entry name" value="Cupin_1"/>
</dbReference>
<feature type="binding site" evidence="3">
    <location>
        <position position="186"/>
    </location>
    <ligand>
        <name>Mn(2+)</name>
        <dbReference type="ChEBI" id="CHEBI:29035"/>
        <label>1</label>
    </ligand>
</feature>
<evidence type="ECO:0000313" key="5">
    <source>
        <dbReference type="EMBL" id="PSR79519.1"/>
    </source>
</evidence>
<sequence>MDPDTLGTGADMETFRMGDYGENSGAVGGVDPPIPTVTVASGSLYGSEALLGGIAPEPDTSSSSESAVVANPELVPGQEADKKLGLYLNLDSVQVPQPIRGGYGATDPGPRTYDYERLNPDVYAVPGTDTGDVAQAMWPLGLSHNRQGSDPGAGWARQENIEVLPSATDMAGVDMRLGPHAYRELHWHTANEWSLVLKGCARVSSVDSSGQTFVDDVCEGDVWFFPTGVPHSIQAFDQGVEFLLVFDDGSFSEDETFLVSEMFLRTPISVLAKNFEADPSAFNNIPQDELYIFTGTAQPENITSDVNLTASAGSADGTSLSQTYHWSQQDPYTVPGGSVKILDPTTFPVASQFSAALVTVQPGAMREIHWHTTSPEWNYFLQGSARITVFQAPEAARTFDFTAGSVGYIPQAASHYVENTGDEDVIFLEVLQASQFSDISAAQWLALTPKQVVQDHLNLADGVWENLPKEKQYIKQGPTNMTALATAVVGSGSSSSSSSATATATATETVAARSLKEGEVEETRRKVTFFA</sequence>
<feature type="active site" description="Proton donor" evidence="2">
    <location>
        <position position="429"/>
    </location>
</feature>
<dbReference type="EMBL" id="KZ678564">
    <property type="protein sequence ID" value="PSR79519.1"/>
    <property type="molecule type" value="Genomic_DNA"/>
</dbReference>
<dbReference type="Pfam" id="PF00190">
    <property type="entry name" value="Cupin_1"/>
    <property type="match status" value="2"/>
</dbReference>
<keyword evidence="1 3" id="KW-0479">Metal-binding</keyword>
<evidence type="ECO:0000313" key="6">
    <source>
        <dbReference type="Proteomes" id="UP000241462"/>
    </source>
</evidence>
<organism evidence="5 6">
    <name type="scientific">Coniella lustricola</name>
    <dbReference type="NCBI Taxonomy" id="2025994"/>
    <lineage>
        <taxon>Eukaryota</taxon>
        <taxon>Fungi</taxon>
        <taxon>Dikarya</taxon>
        <taxon>Ascomycota</taxon>
        <taxon>Pezizomycotina</taxon>
        <taxon>Sordariomycetes</taxon>
        <taxon>Sordariomycetidae</taxon>
        <taxon>Diaporthales</taxon>
        <taxon>Schizoparmaceae</taxon>
        <taxon>Coniella</taxon>
    </lineage>
</organism>
<reference evidence="5 6" key="1">
    <citation type="journal article" date="2018" name="Mycol. Prog.">
        <title>Coniella lustricola, a new species from submerged detritus.</title>
        <authorList>
            <person name="Raudabaugh D.B."/>
            <person name="Iturriaga T."/>
            <person name="Carver A."/>
            <person name="Mondo S."/>
            <person name="Pangilinan J."/>
            <person name="Lipzen A."/>
            <person name="He G."/>
            <person name="Amirebrahimi M."/>
            <person name="Grigoriev I.V."/>
            <person name="Miller A.N."/>
        </authorList>
    </citation>
    <scope>NUCLEOTIDE SEQUENCE [LARGE SCALE GENOMIC DNA]</scope>
    <source>
        <strain evidence="5 6">B22-T-1</strain>
    </source>
</reference>
<protein>
    <submittedName>
        <fullName evidence="5">RmlC-like cupin domain-containing protein</fullName>
    </submittedName>
</protein>
<feature type="binding site" evidence="3">
    <location>
        <position position="371"/>
    </location>
    <ligand>
        <name>Mn(2+)</name>
        <dbReference type="ChEBI" id="CHEBI:29035"/>
        <label>2</label>
    </ligand>
</feature>
<gene>
    <name evidence="5" type="ORF">BD289DRAFT_93934</name>
</gene>
<feature type="binding site" evidence="3">
    <location>
        <position position="192"/>
    </location>
    <ligand>
        <name>Mn(2+)</name>
        <dbReference type="ChEBI" id="CHEBI:29035"/>
        <label>1</label>
    </ligand>
</feature>
<dbReference type="InterPro" id="IPR051610">
    <property type="entry name" value="GPI/OXD"/>
</dbReference>
<dbReference type="GO" id="GO:0033609">
    <property type="term" value="P:oxalate metabolic process"/>
    <property type="evidence" value="ECO:0007669"/>
    <property type="project" value="InterPro"/>
</dbReference>
<dbReference type="PANTHER" id="PTHR35848">
    <property type="entry name" value="OXALATE-BINDING PROTEIN"/>
    <property type="match status" value="1"/>
</dbReference>
<evidence type="ECO:0000256" key="3">
    <source>
        <dbReference type="PIRSR" id="PIRSR617774-2"/>
    </source>
</evidence>
<dbReference type="NCBIfam" id="TIGR03404">
    <property type="entry name" value="bicupin_oxalic"/>
    <property type="match status" value="1"/>
</dbReference>
<feature type="binding site" evidence="3">
    <location>
        <position position="369"/>
    </location>
    <ligand>
        <name>Mn(2+)</name>
        <dbReference type="ChEBI" id="CHEBI:29035"/>
        <label>2</label>
    </ligand>
</feature>
<feature type="binding site" evidence="3">
    <location>
        <position position="188"/>
    </location>
    <ligand>
        <name>Mn(2+)</name>
        <dbReference type="ChEBI" id="CHEBI:29035"/>
        <label>1</label>
    </ligand>
</feature>
<keyword evidence="6" id="KW-1185">Reference proteome</keyword>
<feature type="binding site" evidence="3">
    <location>
        <position position="415"/>
    </location>
    <ligand>
        <name>Mn(2+)</name>
        <dbReference type="ChEBI" id="CHEBI:29035"/>
        <label>2</label>
    </ligand>
</feature>
<dbReference type="InterPro" id="IPR017774">
    <property type="entry name" value="Bicupin_oxalate_deCO2ase/Oxase"/>
</dbReference>
<dbReference type="InParanoid" id="A0A2T2ZYC3"/>
<feature type="binding site" evidence="3">
    <location>
        <position position="376"/>
    </location>
    <ligand>
        <name>Mn(2+)</name>
        <dbReference type="ChEBI" id="CHEBI:29035"/>
        <label>2</label>
    </ligand>
</feature>
<dbReference type="InterPro" id="IPR011051">
    <property type="entry name" value="RmlC_Cupin_sf"/>
</dbReference>
<feature type="domain" description="Cupin type-1" evidence="4">
    <location>
        <begin position="140"/>
        <end position="283"/>
    </location>
</feature>
<dbReference type="PANTHER" id="PTHR35848:SF9">
    <property type="entry name" value="SLL1358 PROTEIN"/>
    <property type="match status" value="1"/>
</dbReference>
<name>A0A2T2ZYC3_9PEZI</name>
<proteinExistence type="predicted"/>
<dbReference type="SUPFAM" id="SSF51182">
    <property type="entry name" value="RmlC-like cupins"/>
    <property type="match status" value="1"/>
</dbReference>
<dbReference type="GO" id="GO:0046872">
    <property type="term" value="F:metal ion binding"/>
    <property type="evidence" value="ECO:0007669"/>
    <property type="project" value="UniProtKB-KW"/>
</dbReference>
<dbReference type="Gene3D" id="2.60.120.10">
    <property type="entry name" value="Jelly Rolls"/>
    <property type="match status" value="2"/>
</dbReference>
<dbReference type="SMART" id="SM00835">
    <property type="entry name" value="Cupin_1"/>
    <property type="match status" value="2"/>
</dbReference>
<dbReference type="STRING" id="2025994.A0A2T2ZYC3"/>
<accession>A0A2T2ZYC3</accession>
<comment type="cofactor">
    <cofactor evidence="3">
        <name>Mn(2+)</name>
        <dbReference type="ChEBI" id="CHEBI:29035"/>
    </cofactor>
    <text evidence="3">Binds 2 manganese ions per subunit.</text>
</comment>
<feature type="binding site" evidence="3">
    <location>
        <position position="231"/>
    </location>
    <ligand>
        <name>Mn(2+)</name>
        <dbReference type="ChEBI" id="CHEBI:29035"/>
        <label>1</label>
    </ligand>
</feature>
<dbReference type="InterPro" id="IPR014710">
    <property type="entry name" value="RmlC-like_jellyroll"/>
</dbReference>
<dbReference type="CDD" id="cd20305">
    <property type="entry name" value="cupin_OxDC_C"/>
    <property type="match status" value="1"/>
</dbReference>
<evidence type="ECO:0000256" key="1">
    <source>
        <dbReference type="ARBA" id="ARBA00022723"/>
    </source>
</evidence>
<dbReference type="OrthoDB" id="10263073at2759"/>
<dbReference type="AlphaFoldDB" id="A0A2T2ZYC3"/>
<keyword evidence="3" id="KW-0464">Manganese</keyword>
<feature type="domain" description="Cupin type-1" evidence="4">
    <location>
        <begin position="324"/>
        <end position="465"/>
    </location>
</feature>
<dbReference type="Proteomes" id="UP000241462">
    <property type="component" value="Unassembled WGS sequence"/>
</dbReference>
<evidence type="ECO:0000256" key="2">
    <source>
        <dbReference type="PIRSR" id="PIRSR617774-1"/>
    </source>
</evidence>